<dbReference type="Gene3D" id="2.60.40.10">
    <property type="entry name" value="Immunoglobulins"/>
    <property type="match status" value="1"/>
</dbReference>
<name>A0AAE0STY4_9BIVA</name>
<keyword evidence="3" id="KW-1185">Reference proteome</keyword>
<accession>A0AAE0STY4</accession>
<dbReference type="EMBL" id="JAEAOA010001563">
    <property type="protein sequence ID" value="KAK3598192.1"/>
    <property type="molecule type" value="Genomic_DNA"/>
</dbReference>
<dbReference type="AlphaFoldDB" id="A0AAE0STY4"/>
<proteinExistence type="predicted"/>
<reference evidence="2" key="1">
    <citation type="journal article" date="2021" name="Genome Biol. Evol.">
        <title>A High-Quality Reference Genome for a Parasitic Bivalve with Doubly Uniparental Inheritance (Bivalvia: Unionida).</title>
        <authorList>
            <person name="Smith C.H."/>
        </authorList>
    </citation>
    <scope>NUCLEOTIDE SEQUENCE</scope>
    <source>
        <strain evidence="2">CHS0354</strain>
    </source>
</reference>
<gene>
    <name evidence="2" type="ORF">CHS0354_026184</name>
</gene>
<sequence length="173" mass="19668">MIREDRCSEENKTLVEANKKLEEKEETQRLAADIVLTVNPTQVEAQRQEAIVLDCQGNTRNVSKYISKRVSWKHVANDGTTHMITIGFYPHNAADKTKYAIEHGNADNSDTNYSFKLKIFSIGDDDDGKYVCVNEDNNFTLLSSKEVPFTVLSTYLETWVSINLDVFFPRLPG</sequence>
<dbReference type="PROSITE" id="PS50835">
    <property type="entry name" value="IG_LIKE"/>
    <property type="match status" value="1"/>
</dbReference>
<dbReference type="SUPFAM" id="SSF48726">
    <property type="entry name" value="Immunoglobulin"/>
    <property type="match status" value="1"/>
</dbReference>
<protein>
    <recommendedName>
        <fullName evidence="1">Ig-like domain-containing protein</fullName>
    </recommendedName>
</protein>
<evidence type="ECO:0000259" key="1">
    <source>
        <dbReference type="PROSITE" id="PS50835"/>
    </source>
</evidence>
<evidence type="ECO:0000313" key="2">
    <source>
        <dbReference type="EMBL" id="KAK3598192.1"/>
    </source>
</evidence>
<reference evidence="2" key="2">
    <citation type="journal article" date="2021" name="Genome Biol. Evol.">
        <title>Developing a high-quality reference genome for a parasitic bivalve with doubly uniparental inheritance (Bivalvia: Unionida).</title>
        <authorList>
            <person name="Smith C.H."/>
        </authorList>
    </citation>
    <scope>NUCLEOTIDE SEQUENCE</scope>
    <source>
        <strain evidence="2">CHS0354</strain>
        <tissue evidence="2">Mantle</tissue>
    </source>
</reference>
<dbReference type="InterPro" id="IPR013783">
    <property type="entry name" value="Ig-like_fold"/>
</dbReference>
<dbReference type="InterPro" id="IPR007110">
    <property type="entry name" value="Ig-like_dom"/>
</dbReference>
<organism evidence="2 3">
    <name type="scientific">Potamilus streckersoni</name>
    <dbReference type="NCBI Taxonomy" id="2493646"/>
    <lineage>
        <taxon>Eukaryota</taxon>
        <taxon>Metazoa</taxon>
        <taxon>Spiralia</taxon>
        <taxon>Lophotrochozoa</taxon>
        <taxon>Mollusca</taxon>
        <taxon>Bivalvia</taxon>
        <taxon>Autobranchia</taxon>
        <taxon>Heteroconchia</taxon>
        <taxon>Palaeoheterodonta</taxon>
        <taxon>Unionida</taxon>
        <taxon>Unionoidea</taxon>
        <taxon>Unionidae</taxon>
        <taxon>Ambleminae</taxon>
        <taxon>Lampsilini</taxon>
        <taxon>Potamilus</taxon>
    </lineage>
</organism>
<comment type="caution">
    <text evidence="2">The sequence shown here is derived from an EMBL/GenBank/DDBJ whole genome shotgun (WGS) entry which is preliminary data.</text>
</comment>
<feature type="domain" description="Ig-like" evidence="1">
    <location>
        <begin position="32"/>
        <end position="148"/>
    </location>
</feature>
<dbReference type="InterPro" id="IPR036179">
    <property type="entry name" value="Ig-like_dom_sf"/>
</dbReference>
<dbReference type="Proteomes" id="UP001195483">
    <property type="component" value="Unassembled WGS sequence"/>
</dbReference>
<evidence type="ECO:0000313" key="3">
    <source>
        <dbReference type="Proteomes" id="UP001195483"/>
    </source>
</evidence>
<reference evidence="2" key="3">
    <citation type="submission" date="2023-05" db="EMBL/GenBank/DDBJ databases">
        <authorList>
            <person name="Smith C.H."/>
        </authorList>
    </citation>
    <scope>NUCLEOTIDE SEQUENCE</scope>
    <source>
        <strain evidence="2">CHS0354</strain>
        <tissue evidence="2">Mantle</tissue>
    </source>
</reference>